<keyword evidence="2" id="KW-0963">Cytoplasm</keyword>
<dbReference type="GO" id="GO:0046847">
    <property type="term" value="P:filopodium assembly"/>
    <property type="evidence" value="ECO:0007669"/>
    <property type="project" value="TreeGrafter"/>
</dbReference>
<proteinExistence type="predicted"/>
<dbReference type="SMART" id="SM00064">
    <property type="entry name" value="FYVE"/>
    <property type="match status" value="1"/>
</dbReference>
<evidence type="ECO:0000256" key="8">
    <source>
        <dbReference type="ARBA" id="ARBA00022833"/>
    </source>
</evidence>
<evidence type="ECO:0000256" key="1">
    <source>
        <dbReference type="ARBA" id="ARBA00004245"/>
    </source>
</evidence>
<feature type="compositionally biased region" description="Basic and acidic residues" evidence="11">
    <location>
        <begin position="347"/>
        <end position="363"/>
    </location>
</feature>
<evidence type="ECO:0000256" key="5">
    <source>
        <dbReference type="ARBA" id="ARBA00022723"/>
    </source>
</evidence>
<protein>
    <submittedName>
        <fullName evidence="16">FYVE, RhoGEF and PH domain-containing protein 1-like isoform X1</fullName>
    </submittedName>
</protein>
<dbReference type="Gene3D" id="2.30.29.30">
    <property type="entry name" value="Pleckstrin-homology domain (PH domain)/Phosphotyrosine-binding domain (PTB)"/>
    <property type="match status" value="2"/>
</dbReference>
<name>A0AAJ7X9X3_PETMA</name>
<organism evidence="15 16">
    <name type="scientific">Petromyzon marinus</name>
    <name type="common">Sea lamprey</name>
    <dbReference type="NCBI Taxonomy" id="7757"/>
    <lineage>
        <taxon>Eukaryota</taxon>
        <taxon>Metazoa</taxon>
        <taxon>Chordata</taxon>
        <taxon>Craniata</taxon>
        <taxon>Vertebrata</taxon>
        <taxon>Cyclostomata</taxon>
        <taxon>Hyperoartia</taxon>
        <taxon>Petromyzontiformes</taxon>
        <taxon>Petromyzontidae</taxon>
        <taxon>Petromyzon</taxon>
    </lineage>
</organism>
<evidence type="ECO:0000256" key="3">
    <source>
        <dbReference type="ARBA" id="ARBA00022553"/>
    </source>
</evidence>
<dbReference type="Pfam" id="PF00621">
    <property type="entry name" value="RhoGEF"/>
    <property type="match status" value="1"/>
</dbReference>
<feature type="compositionally biased region" description="Low complexity" evidence="11">
    <location>
        <begin position="224"/>
        <end position="240"/>
    </location>
</feature>
<dbReference type="Gene3D" id="3.30.40.10">
    <property type="entry name" value="Zinc/RING finger domain, C3HC4 (zinc finger)"/>
    <property type="match status" value="1"/>
</dbReference>
<dbReference type="PROSITE" id="PS50003">
    <property type="entry name" value="PH_DOMAIN"/>
    <property type="match status" value="2"/>
</dbReference>
<dbReference type="InterPro" id="IPR035899">
    <property type="entry name" value="DBL_dom_sf"/>
</dbReference>
<feature type="region of interest" description="Disordered" evidence="11">
    <location>
        <begin position="1"/>
        <end position="174"/>
    </location>
</feature>
<dbReference type="SMART" id="SM00233">
    <property type="entry name" value="PH"/>
    <property type="match status" value="2"/>
</dbReference>
<feature type="region of interest" description="Disordered" evidence="11">
    <location>
        <begin position="997"/>
        <end position="1036"/>
    </location>
</feature>
<dbReference type="Proteomes" id="UP001318040">
    <property type="component" value="Chromosome 42"/>
</dbReference>
<evidence type="ECO:0000259" key="13">
    <source>
        <dbReference type="PROSITE" id="PS50010"/>
    </source>
</evidence>
<sequence length="1036" mass="114048">MQPESAARSLAMNGREDASVSAKGRRRRHALRKECNGVPPVTSVRSPLGCVSDESGATKATVASQPSQAAQARTGRTQGVAAATPDRAPRAKPQVPPKPAAFQRSSPPPDEPPPRVIPPPPNRPLPPDPRQRMESQSKESSTVMQLINKFGGARQASDGRLPKKPHPPRLSVRVRSGNVVACAVPESPKRRTSSRLVDVNSGALCRCSPNIQRRNPAPDKGDMAAAAAAAAVTTTSAVSAGERRDSCRTDSDSETGPGTTAAAMPTPRDAARKDADDEKACVRGKDDANLDEEEEEEDSSSSGAATATAATAAGAPGAGPGGFGPGKIPNRDSGIESLSSAFPADDADSREGVDDVRDDDRDCQCGVRSEAVPPAPGETGGAAERRKLARDSRRRETLEEFESDLEEGSSDDNAEPTRHAAPELGGDSQTAEPPKEKLYKIADELLQTERAYVTRLHLLDKVFCARLLEESCIKSTFPADVVTGIFSNTSTIHMFHQEFLLPELEKRMQEWHENPRIGDVLQKLAPFLKMYGEYVKNFDRAMDLLNTWMEKSSPFKAIIQEIQKRDICHNLTLQHHMLEPVQRIPRYELLLRDYLKRLPEDAVDRKDAEKSLEIISTAANHSNAAIRKMEKMHKLLEVYEMLDGEEDIVHPSNELIKEGQILKLSAKNGTAQERHLFLFNNMLLYCVPKLRLMGQQRFSVRTRLNIDGMQLQEVESQGQPYTFSVSGKQRALVIRARSEAEKKEWVKAIRDTIEKHEKNSESFKAFNSSFNSSFTRDDDGEFSATELGRRAPHLVRERSVSECMSCSEPFNALTRRKHHCRACGHVVCGKCSEYKAQLEYEGGKLARVCHDCYGVLRPQQQQQQHETEELPDDVRRARVAAVAERRASADPAGSILCGFLSLSERGVKASHRAWFTVPRSEPLVLYMYETAKDAKPMRTIPLPGYAISPLEASDPHEARHAFKMTQSRQTLYFGTDGEESQRRWMGYLALAAIGEVPSCPPSPSVVSKQVSIPEEGAEQNDESSAQSDSILDTSAS</sequence>
<feature type="domain" description="FYVE-type" evidence="14">
    <location>
        <begin position="797"/>
        <end position="857"/>
    </location>
</feature>
<feature type="domain" description="PH" evidence="12">
    <location>
        <begin position="893"/>
        <end position="993"/>
    </location>
</feature>
<evidence type="ECO:0000313" key="15">
    <source>
        <dbReference type="Proteomes" id="UP001318040"/>
    </source>
</evidence>
<feature type="compositionally biased region" description="Basic and acidic residues" evidence="11">
    <location>
        <begin position="383"/>
        <end position="398"/>
    </location>
</feature>
<reference evidence="16" key="1">
    <citation type="submission" date="2025-08" db="UniProtKB">
        <authorList>
            <consortium name="RefSeq"/>
        </authorList>
    </citation>
    <scope>IDENTIFICATION</scope>
    <source>
        <tissue evidence="16">Sperm</tissue>
    </source>
</reference>
<evidence type="ECO:0000256" key="9">
    <source>
        <dbReference type="ARBA" id="ARBA00023212"/>
    </source>
</evidence>
<keyword evidence="7 10" id="KW-0863">Zinc-finger</keyword>
<evidence type="ECO:0000313" key="16">
    <source>
        <dbReference type="RefSeq" id="XP_032825458.1"/>
    </source>
</evidence>
<feature type="compositionally biased region" description="Pro residues" evidence="11">
    <location>
        <begin position="106"/>
        <end position="128"/>
    </location>
</feature>
<dbReference type="GO" id="GO:0008270">
    <property type="term" value="F:zinc ion binding"/>
    <property type="evidence" value="ECO:0007669"/>
    <property type="project" value="UniProtKB-KW"/>
</dbReference>
<dbReference type="InterPro" id="IPR013083">
    <property type="entry name" value="Znf_RING/FYVE/PHD"/>
</dbReference>
<evidence type="ECO:0000256" key="4">
    <source>
        <dbReference type="ARBA" id="ARBA00022658"/>
    </source>
</evidence>
<comment type="subcellular location">
    <subcellularLocation>
        <location evidence="1">Cytoplasm</location>
        <location evidence="1">Cytoskeleton</location>
    </subcellularLocation>
</comment>
<dbReference type="PROSITE" id="PS50010">
    <property type="entry name" value="DH_2"/>
    <property type="match status" value="1"/>
</dbReference>
<keyword evidence="9" id="KW-0206">Cytoskeleton</keyword>
<keyword evidence="8" id="KW-0862">Zinc</keyword>
<dbReference type="GO" id="GO:0005737">
    <property type="term" value="C:cytoplasm"/>
    <property type="evidence" value="ECO:0007669"/>
    <property type="project" value="TreeGrafter"/>
</dbReference>
<feature type="region of interest" description="Disordered" evidence="11">
    <location>
        <begin position="206"/>
        <end position="434"/>
    </location>
</feature>
<dbReference type="InterPro" id="IPR000306">
    <property type="entry name" value="Znf_FYVE"/>
</dbReference>
<keyword evidence="4" id="KW-0344">Guanine-nucleotide releasing factor</keyword>
<dbReference type="InterPro" id="IPR011011">
    <property type="entry name" value="Znf_FYVE_PHD"/>
</dbReference>
<evidence type="ECO:0000256" key="7">
    <source>
        <dbReference type="ARBA" id="ARBA00022771"/>
    </source>
</evidence>
<evidence type="ECO:0000259" key="12">
    <source>
        <dbReference type="PROSITE" id="PS50003"/>
    </source>
</evidence>
<gene>
    <name evidence="16" type="primary">LOC116951130</name>
</gene>
<dbReference type="InterPro" id="IPR017455">
    <property type="entry name" value="Znf_FYVE-rel"/>
</dbReference>
<dbReference type="InterPro" id="IPR001849">
    <property type="entry name" value="PH_domain"/>
</dbReference>
<dbReference type="PANTHER" id="PTHR12673">
    <property type="entry name" value="FACIOGENITAL DYSPLASIA PROTEIN"/>
    <property type="match status" value="1"/>
</dbReference>
<dbReference type="PROSITE" id="PS50178">
    <property type="entry name" value="ZF_FYVE"/>
    <property type="match status" value="1"/>
</dbReference>
<dbReference type="PANTHER" id="PTHR12673:SF241">
    <property type="entry name" value="DH DOMAIN-CONTAINING PROTEIN"/>
    <property type="match status" value="1"/>
</dbReference>
<dbReference type="SUPFAM" id="SSF50729">
    <property type="entry name" value="PH domain-like"/>
    <property type="match status" value="2"/>
</dbReference>
<feature type="compositionally biased region" description="Low complexity" evidence="11">
    <location>
        <begin position="255"/>
        <end position="268"/>
    </location>
</feature>
<dbReference type="Gene3D" id="1.20.900.10">
    <property type="entry name" value="Dbl homology (DH) domain"/>
    <property type="match status" value="1"/>
</dbReference>
<dbReference type="RefSeq" id="XP_032825458.1">
    <property type="nucleotide sequence ID" value="XM_032969567.1"/>
</dbReference>
<feature type="compositionally biased region" description="Acidic residues" evidence="11">
    <location>
        <begin position="399"/>
        <end position="414"/>
    </location>
</feature>
<dbReference type="SUPFAM" id="SSF57903">
    <property type="entry name" value="FYVE/PHD zinc finger"/>
    <property type="match status" value="1"/>
</dbReference>
<dbReference type="KEGG" id="pmrn:116951130"/>
<feature type="compositionally biased region" description="Basic and acidic residues" evidence="11">
    <location>
        <begin position="269"/>
        <end position="288"/>
    </location>
</feature>
<dbReference type="InterPro" id="IPR051092">
    <property type="entry name" value="FYVE_RhoGEF_PH"/>
</dbReference>
<dbReference type="GO" id="GO:0007010">
    <property type="term" value="P:cytoskeleton organization"/>
    <property type="evidence" value="ECO:0007669"/>
    <property type="project" value="TreeGrafter"/>
</dbReference>
<feature type="domain" description="PH" evidence="12">
    <location>
        <begin position="654"/>
        <end position="754"/>
    </location>
</feature>
<evidence type="ECO:0000256" key="11">
    <source>
        <dbReference type="SAM" id="MobiDB-lite"/>
    </source>
</evidence>
<evidence type="ECO:0000259" key="14">
    <source>
        <dbReference type="PROSITE" id="PS50178"/>
    </source>
</evidence>
<dbReference type="InterPro" id="IPR011993">
    <property type="entry name" value="PH-like_dom_sf"/>
</dbReference>
<dbReference type="GO" id="GO:0005085">
    <property type="term" value="F:guanyl-nucleotide exchange factor activity"/>
    <property type="evidence" value="ECO:0007669"/>
    <property type="project" value="UniProtKB-KW"/>
</dbReference>
<feature type="compositionally biased region" description="Low complexity" evidence="11">
    <location>
        <begin position="300"/>
        <end position="315"/>
    </location>
</feature>
<feature type="compositionally biased region" description="Polar residues" evidence="11">
    <location>
        <begin position="61"/>
        <end position="77"/>
    </location>
</feature>
<dbReference type="SMART" id="SM00325">
    <property type="entry name" value="RhoGEF"/>
    <property type="match status" value="1"/>
</dbReference>
<keyword evidence="15" id="KW-1185">Reference proteome</keyword>
<dbReference type="InterPro" id="IPR000219">
    <property type="entry name" value="DH_dom"/>
</dbReference>
<accession>A0AAJ7X9X3</accession>
<feature type="compositionally biased region" description="Polar residues" evidence="11">
    <location>
        <begin position="1022"/>
        <end position="1036"/>
    </location>
</feature>
<dbReference type="FunFam" id="1.20.900.10:FF:000013">
    <property type="entry name" value="FYVE, RhoGEF and PH domain-containing protein 4"/>
    <property type="match status" value="1"/>
</dbReference>
<dbReference type="Pfam" id="PF01363">
    <property type="entry name" value="FYVE"/>
    <property type="match status" value="1"/>
</dbReference>
<dbReference type="AlphaFoldDB" id="A0AAJ7X9X3"/>
<dbReference type="CDD" id="cd00160">
    <property type="entry name" value="RhoGEF"/>
    <property type="match status" value="1"/>
</dbReference>
<feature type="compositionally biased region" description="Acidic residues" evidence="11">
    <location>
        <begin position="289"/>
        <end position="299"/>
    </location>
</feature>
<feature type="domain" description="DH" evidence="13">
    <location>
        <begin position="437"/>
        <end position="625"/>
    </location>
</feature>
<dbReference type="Pfam" id="PF00169">
    <property type="entry name" value="PH"/>
    <property type="match status" value="1"/>
</dbReference>
<evidence type="ECO:0000256" key="6">
    <source>
        <dbReference type="ARBA" id="ARBA00022737"/>
    </source>
</evidence>
<dbReference type="Pfam" id="PF22697">
    <property type="entry name" value="SOS1_NGEF_PH"/>
    <property type="match status" value="1"/>
</dbReference>
<feature type="compositionally biased region" description="Low complexity" evidence="11">
    <location>
        <begin position="1004"/>
        <end position="1013"/>
    </location>
</feature>
<dbReference type="SUPFAM" id="SSF48065">
    <property type="entry name" value="DBL homology domain (DH-domain)"/>
    <property type="match status" value="1"/>
</dbReference>
<keyword evidence="6" id="KW-0677">Repeat</keyword>
<feature type="compositionally biased region" description="Gly residues" evidence="11">
    <location>
        <begin position="316"/>
        <end position="325"/>
    </location>
</feature>
<evidence type="ECO:0000256" key="2">
    <source>
        <dbReference type="ARBA" id="ARBA00022490"/>
    </source>
</evidence>
<evidence type="ECO:0000256" key="10">
    <source>
        <dbReference type="PROSITE-ProRule" id="PRU00091"/>
    </source>
</evidence>
<keyword evidence="5" id="KW-0479">Metal-binding</keyword>
<feature type="compositionally biased region" description="Basic and acidic residues" evidence="11">
    <location>
        <begin position="241"/>
        <end position="251"/>
    </location>
</feature>
<dbReference type="GO" id="GO:0005856">
    <property type="term" value="C:cytoskeleton"/>
    <property type="evidence" value="ECO:0007669"/>
    <property type="project" value="UniProtKB-SubCell"/>
</dbReference>
<dbReference type="InterPro" id="IPR055251">
    <property type="entry name" value="SOS1_NGEF_PH"/>
</dbReference>
<keyword evidence="3" id="KW-0597">Phosphoprotein</keyword>